<feature type="compositionally biased region" description="Polar residues" evidence="1">
    <location>
        <begin position="228"/>
        <end position="239"/>
    </location>
</feature>
<dbReference type="AlphaFoldDB" id="A0A4S8LDL7"/>
<evidence type="ECO:0000256" key="1">
    <source>
        <dbReference type="SAM" id="MobiDB-lite"/>
    </source>
</evidence>
<feature type="non-terminal residue" evidence="2">
    <location>
        <position position="246"/>
    </location>
</feature>
<reference evidence="2 3" key="1">
    <citation type="journal article" date="2019" name="Nat. Ecol. Evol.">
        <title>Megaphylogeny resolves global patterns of mushroom evolution.</title>
        <authorList>
            <person name="Varga T."/>
            <person name="Krizsan K."/>
            <person name="Foldi C."/>
            <person name="Dima B."/>
            <person name="Sanchez-Garcia M."/>
            <person name="Sanchez-Ramirez S."/>
            <person name="Szollosi G.J."/>
            <person name="Szarkandi J.G."/>
            <person name="Papp V."/>
            <person name="Albert L."/>
            <person name="Andreopoulos W."/>
            <person name="Angelini C."/>
            <person name="Antonin V."/>
            <person name="Barry K.W."/>
            <person name="Bougher N.L."/>
            <person name="Buchanan P."/>
            <person name="Buyck B."/>
            <person name="Bense V."/>
            <person name="Catcheside P."/>
            <person name="Chovatia M."/>
            <person name="Cooper J."/>
            <person name="Damon W."/>
            <person name="Desjardin D."/>
            <person name="Finy P."/>
            <person name="Geml J."/>
            <person name="Haridas S."/>
            <person name="Hughes K."/>
            <person name="Justo A."/>
            <person name="Karasinski D."/>
            <person name="Kautmanova I."/>
            <person name="Kiss B."/>
            <person name="Kocsube S."/>
            <person name="Kotiranta H."/>
            <person name="LaButti K.M."/>
            <person name="Lechner B.E."/>
            <person name="Liimatainen K."/>
            <person name="Lipzen A."/>
            <person name="Lukacs Z."/>
            <person name="Mihaltcheva S."/>
            <person name="Morgado L.N."/>
            <person name="Niskanen T."/>
            <person name="Noordeloos M.E."/>
            <person name="Ohm R.A."/>
            <person name="Ortiz-Santana B."/>
            <person name="Ovrebo C."/>
            <person name="Racz N."/>
            <person name="Riley R."/>
            <person name="Savchenko A."/>
            <person name="Shiryaev A."/>
            <person name="Soop K."/>
            <person name="Spirin V."/>
            <person name="Szebenyi C."/>
            <person name="Tomsovsky M."/>
            <person name="Tulloss R.E."/>
            <person name="Uehling J."/>
            <person name="Grigoriev I.V."/>
            <person name="Vagvolgyi C."/>
            <person name="Papp T."/>
            <person name="Martin F.M."/>
            <person name="Miettinen O."/>
            <person name="Hibbett D.S."/>
            <person name="Nagy L.G."/>
        </authorList>
    </citation>
    <scope>NUCLEOTIDE SEQUENCE [LARGE SCALE GENOMIC DNA]</scope>
    <source>
        <strain evidence="2 3">CBS 962.96</strain>
    </source>
</reference>
<evidence type="ECO:0000313" key="3">
    <source>
        <dbReference type="Proteomes" id="UP000297245"/>
    </source>
</evidence>
<protein>
    <submittedName>
        <fullName evidence="2">Uncharacterized protein</fullName>
    </submittedName>
</protein>
<gene>
    <name evidence="2" type="ORF">K435DRAFT_617037</name>
</gene>
<name>A0A4S8LDL7_DENBC</name>
<sequence length="246" mass="27357">MGQRHQVFVIARLIPHGSTTARPYYRCIGAYHHQWCYGTLPLAATRRFLALIQNEDNGEIIRDELRRAQYKYGRRRESPLMPVMPCPYTLLLLAQAWNIDLGSVEDAYASGAGLENSILNPNMGSFDEDNDDGITIIDVTDPSDPAYCFVYRPGGVPTDMKGYIAEYYDMSDMQKLVESGETDGTIAVHALKVVSALEGVRVLAPDALAEAWPDEYNIDNPSPEPDNTESTELQNQNVPSLVDLAL</sequence>
<dbReference type="EMBL" id="ML179477">
    <property type="protein sequence ID" value="THU86830.1"/>
    <property type="molecule type" value="Genomic_DNA"/>
</dbReference>
<evidence type="ECO:0000313" key="2">
    <source>
        <dbReference type="EMBL" id="THU86830.1"/>
    </source>
</evidence>
<dbReference type="Proteomes" id="UP000297245">
    <property type="component" value="Unassembled WGS sequence"/>
</dbReference>
<dbReference type="OrthoDB" id="3515175at2759"/>
<organism evidence="2 3">
    <name type="scientific">Dendrothele bispora (strain CBS 962.96)</name>
    <dbReference type="NCBI Taxonomy" id="1314807"/>
    <lineage>
        <taxon>Eukaryota</taxon>
        <taxon>Fungi</taxon>
        <taxon>Dikarya</taxon>
        <taxon>Basidiomycota</taxon>
        <taxon>Agaricomycotina</taxon>
        <taxon>Agaricomycetes</taxon>
        <taxon>Agaricomycetidae</taxon>
        <taxon>Agaricales</taxon>
        <taxon>Agaricales incertae sedis</taxon>
        <taxon>Dendrothele</taxon>
    </lineage>
</organism>
<feature type="region of interest" description="Disordered" evidence="1">
    <location>
        <begin position="214"/>
        <end position="246"/>
    </location>
</feature>
<accession>A0A4S8LDL7</accession>
<keyword evidence="3" id="KW-1185">Reference proteome</keyword>
<proteinExistence type="predicted"/>